<feature type="region of interest" description="Disordered" evidence="1">
    <location>
        <begin position="67"/>
        <end position="89"/>
    </location>
</feature>
<organism evidence="2">
    <name type="scientific">uncultured Caudovirales phage</name>
    <dbReference type="NCBI Taxonomy" id="2100421"/>
    <lineage>
        <taxon>Viruses</taxon>
        <taxon>Duplodnaviria</taxon>
        <taxon>Heunggongvirae</taxon>
        <taxon>Uroviricota</taxon>
        <taxon>Caudoviricetes</taxon>
        <taxon>Peduoviridae</taxon>
        <taxon>Maltschvirus</taxon>
        <taxon>Maltschvirus maltsch</taxon>
    </lineage>
</organism>
<dbReference type="EMBL" id="LR796225">
    <property type="protein sequence ID" value="CAB4128029.1"/>
    <property type="molecule type" value="Genomic_DNA"/>
</dbReference>
<evidence type="ECO:0000256" key="1">
    <source>
        <dbReference type="SAM" id="MobiDB-lite"/>
    </source>
</evidence>
<gene>
    <name evidence="2" type="ORF">UFOVP106_29</name>
</gene>
<reference evidence="2" key="1">
    <citation type="submission" date="2020-04" db="EMBL/GenBank/DDBJ databases">
        <authorList>
            <person name="Chiriac C."/>
            <person name="Salcher M."/>
            <person name="Ghai R."/>
            <person name="Kavagutti S V."/>
        </authorList>
    </citation>
    <scope>NUCLEOTIDE SEQUENCE</scope>
</reference>
<protein>
    <submittedName>
        <fullName evidence="2">Uncharacterized protein</fullName>
    </submittedName>
</protein>
<proteinExistence type="predicted"/>
<name>A0A6J5L8B6_9CAUD</name>
<accession>A0A6J5L8B6</accession>
<sequence length="89" mass="9821">MSKVLKEIKVITGTYTNKEGQQKNRYSKIGSVIDTKSGPMIKIDSIPLKEGGWDGWAYMNDPIETPYTAPQGGRPMGRGVNAMDDDVPF</sequence>
<evidence type="ECO:0000313" key="2">
    <source>
        <dbReference type="EMBL" id="CAB4128029.1"/>
    </source>
</evidence>